<sequence length="481" mass="54849">MDSDLCLQLRAALLRHQIPLEPVQAQISCQEHHSLFDRSRLDYLTRILEENDEELLLQLPQQQQTSYQVLLRELTEIVSCCLSPNSCASSSLSMDAASPPHSPSRTSSVSFHSLLMDCARAVAANNSTKVHELVREIRTLASPQSRPVEKAALYFTNALVARLAGCGARMYAAMHQDVTRIQSIAIRMNLPSLRATERFANQMILEACRGAKRVHIVDYGILYGDQWPSLIKALSERAEGPPLFKITGIDFPSLVNLEKTGNRLVDYAESCGMHLEFHSIATAAWESAQPRYHLFSELLFVNCQLRMRHIREDGIIDSPRKLFFEKILSFKPVMFFQSVVHAEMGSPFFIHRFDGAWRSFLARLESFEETMKLGLIDQSQLDFMDKFIEKCAMGAIACDGQNRVERISSYKTWDRLARKGQFGQLPVSKQAFEMVMSVWSGHENFTYGMDENWLLLGWKDVILNALSVWKPIEKLPRFKHQ</sequence>
<name>D8R160_SELML</name>
<evidence type="ECO:0000256" key="2">
    <source>
        <dbReference type="ARBA" id="ARBA00023163"/>
    </source>
</evidence>
<protein>
    <submittedName>
        <fullName evidence="3">GRAS-family protein</fullName>
    </submittedName>
</protein>
<dbReference type="OMA" id="QMILEAC"/>
<keyword evidence="1" id="KW-0805">Transcription regulation</keyword>
<dbReference type="PANTHER" id="PTHR31636">
    <property type="entry name" value="OSJNBA0084A10.13 PROTEIN-RELATED"/>
    <property type="match status" value="1"/>
</dbReference>
<evidence type="ECO:0000256" key="1">
    <source>
        <dbReference type="ARBA" id="ARBA00023015"/>
    </source>
</evidence>
<dbReference type="GO" id="GO:0006355">
    <property type="term" value="P:regulation of DNA-templated transcription"/>
    <property type="evidence" value="ECO:0000318"/>
    <property type="project" value="GO_Central"/>
</dbReference>
<dbReference type="Gramene" id="EFJ33845">
    <property type="protein sequence ID" value="EFJ33845"/>
    <property type="gene ID" value="SELMODRAFT_450231"/>
</dbReference>
<dbReference type="KEGG" id="smo:SELMODRAFT_450231"/>
<organism evidence="4">
    <name type="scientific">Selaginella moellendorffii</name>
    <name type="common">Spikemoss</name>
    <dbReference type="NCBI Taxonomy" id="88036"/>
    <lineage>
        <taxon>Eukaryota</taxon>
        <taxon>Viridiplantae</taxon>
        <taxon>Streptophyta</taxon>
        <taxon>Embryophyta</taxon>
        <taxon>Tracheophyta</taxon>
        <taxon>Lycopodiopsida</taxon>
        <taxon>Selaginellales</taxon>
        <taxon>Selaginellaceae</taxon>
        <taxon>Selaginella</taxon>
    </lineage>
</organism>
<dbReference type="GO" id="GO:0043565">
    <property type="term" value="F:sequence-specific DNA binding"/>
    <property type="evidence" value="ECO:0000318"/>
    <property type="project" value="GO_Central"/>
</dbReference>
<dbReference type="PROSITE" id="PS50985">
    <property type="entry name" value="GRAS"/>
    <property type="match status" value="1"/>
</dbReference>
<evidence type="ECO:0000313" key="4">
    <source>
        <dbReference type="Proteomes" id="UP000001514"/>
    </source>
</evidence>
<dbReference type="EMBL" id="GL377570">
    <property type="protein sequence ID" value="EFJ33845.1"/>
    <property type="molecule type" value="Genomic_DNA"/>
</dbReference>
<proteinExistence type="predicted"/>
<dbReference type="Proteomes" id="UP000001514">
    <property type="component" value="Unassembled WGS sequence"/>
</dbReference>
<dbReference type="eggNOG" id="ENOG502QSQ6">
    <property type="taxonomic scope" value="Eukaryota"/>
</dbReference>
<keyword evidence="2" id="KW-0804">Transcription</keyword>
<keyword evidence="4" id="KW-1185">Reference proteome</keyword>
<dbReference type="AlphaFoldDB" id="D8R160"/>
<gene>
    <name evidence="3" type="ORF">SELMODRAFT_450231</name>
</gene>
<reference evidence="3 4" key="1">
    <citation type="journal article" date="2011" name="Science">
        <title>The Selaginella genome identifies genetic changes associated with the evolution of vascular plants.</title>
        <authorList>
            <person name="Banks J.A."/>
            <person name="Nishiyama T."/>
            <person name="Hasebe M."/>
            <person name="Bowman J.L."/>
            <person name="Gribskov M."/>
            <person name="dePamphilis C."/>
            <person name="Albert V.A."/>
            <person name="Aono N."/>
            <person name="Aoyama T."/>
            <person name="Ambrose B.A."/>
            <person name="Ashton N.W."/>
            <person name="Axtell M.J."/>
            <person name="Barker E."/>
            <person name="Barker M.S."/>
            <person name="Bennetzen J.L."/>
            <person name="Bonawitz N.D."/>
            <person name="Chapple C."/>
            <person name="Cheng C."/>
            <person name="Correa L.G."/>
            <person name="Dacre M."/>
            <person name="DeBarry J."/>
            <person name="Dreyer I."/>
            <person name="Elias M."/>
            <person name="Engstrom E.M."/>
            <person name="Estelle M."/>
            <person name="Feng L."/>
            <person name="Finet C."/>
            <person name="Floyd S.K."/>
            <person name="Frommer W.B."/>
            <person name="Fujita T."/>
            <person name="Gramzow L."/>
            <person name="Gutensohn M."/>
            <person name="Harholt J."/>
            <person name="Hattori M."/>
            <person name="Heyl A."/>
            <person name="Hirai T."/>
            <person name="Hiwatashi Y."/>
            <person name="Ishikawa M."/>
            <person name="Iwata M."/>
            <person name="Karol K.G."/>
            <person name="Koehler B."/>
            <person name="Kolukisaoglu U."/>
            <person name="Kubo M."/>
            <person name="Kurata T."/>
            <person name="Lalonde S."/>
            <person name="Li K."/>
            <person name="Li Y."/>
            <person name="Litt A."/>
            <person name="Lyons E."/>
            <person name="Manning G."/>
            <person name="Maruyama T."/>
            <person name="Michael T.P."/>
            <person name="Mikami K."/>
            <person name="Miyazaki S."/>
            <person name="Morinaga S."/>
            <person name="Murata T."/>
            <person name="Mueller-Roeber B."/>
            <person name="Nelson D.R."/>
            <person name="Obara M."/>
            <person name="Oguri Y."/>
            <person name="Olmstead R.G."/>
            <person name="Onodera N."/>
            <person name="Petersen B.L."/>
            <person name="Pils B."/>
            <person name="Prigge M."/>
            <person name="Rensing S.A."/>
            <person name="Riano-Pachon D.M."/>
            <person name="Roberts A.W."/>
            <person name="Sato Y."/>
            <person name="Scheller H.V."/>
            <person name="Schulz B."/>
            <person name="Schulz C."/>
            <person name="Shakirov E.V."/>
            <person name="Shibagaki N."/>
            <person name="Shinohara N."/>
            <person name="Shippen D.E."/>
            <person name="Soerensen I."/>
            <person name="Sotooka R."/>
            <person name="Sugimoto N."/>
            <person name="Sugita M."/>
            <person name="Sumikawa N."/>
            <person name="Tanurdzic M."/>
            <person name="Theissen G."/>
            <person name="Ulvskov P."/>
            <person name="Wakazuki S."/>
            <person name="Weng J.K."/>
            <person name="Willats W.W."/>
            <person name="Wipf D."/>
            <person name="Wolf P.G."/>
            <person name="Yang L."/>
            <person name="Zimmer A.D."/>
            <person name="Zhu Q."/>
            <person name="Mitros T."/>
            <person name="Hellsten U."/>
            <person name="Loque D."/>
            <person name="Otillar R."/>
            <person name="Salamov A."/>
            <person name="Schmutz J."/>
            <person name="Shapiro H."/>
            <person name="Lindquist E."/>
            <person name="Lucas S."/>
            <person name="Rokhsar D."/>
            <person name="Grigoriev I.V."/>
        </authorList>
    </citation>
    <scope>NUCLEOTIDE SEQUENCE [LARGE SCALE GENOMIC DNA]</scope>
</reference>
<dbReference type="HOGENOM" id="CLU_011924_0_1_1"/>
<dbReference type="Pfam" id="PF03514">
    <property type="entry name" value="GRAS"/>
    <property type="match status" value="1"/>
</dbReference>
<dbReference type="GO" id="GO:0005634">
    <property type="term" value="C:nucleus"/>
    <property type="evidence" value="ECO:0000318"/>
    <property type="project" value="GO_Central"/>
</dbReference>
<dbReference type="InParanoid" id="D8R160"/>
<dbReference type="GO" id="GO:0003700">
    <property type="term" value="F:DNA-binding transcription factor activity"/>
    <property type="evidence" value="ECO:0000318"/>
    <property type="project" value="GO_Central"/>
</dbReference>
<accession>D8R160</accession>
<dbReference type="InterPro" id="IPR005202">
    <property type="entry name" value="TF_GRAS"/>
</dbReference>
<evidence type="ECO:0000313" key="3">
    <source>
        <dbReference type="EMBL" id="EFJ33845.1"/>
    </source>
</evidence>